<protein>
    <submittedName>
        <fullName evidence="1">Uncharacterized protein</fullName>
    </submittedName>
</protein>
<gene>
    <name evidence="1" type="ORF">TNCV_1340141</name>
</gene>
<evidence type="ECO:0000313" key="1">
    <source>
        <dbReference type="EMBL" id="GFX89315.1"/>
    </source>
</evidence>
<comment type="caution">
    <text evidence="1">The sequence shown here is derived from an EMBL/GenBank/DDBJ whole genome shotgun (WGS) entry which is preliminary data.</text>
</comment>
<name>A0A8X6R724_TRICX</name>
<dbReference type="AlphaFoldDB" id="A0A8X6R724"/>
<accession>A0A8X6R724</accession>
<keyword evidence="2" id="KW-1185">Reference proteome</keyword>
<proteinExistence type="predicted"/>
<dbReference type="EMBL" id="BMAU01021069">
    <property type="protein sequence ID" value="GFX89315.1"/>
    <property type="molecule type" value="Genomic_DNA"/>
</dbReference>
<dbReference type="Proteomes" id="UP000887159">
    <property type="component" value="Unassembled WGS sequence"/>
</dbReference>
<evidence type="ECO:0000313" key="2">
    <source>
        <dbReference type="Proteomes" id="UP000887159"/>
    </source>
</evidence>
<sequence length="78" mass="8847">MVTPTLMSDKTAVYLILAEVAVHWRAMMVRRSRIVIFSFRFKMASPQEQAQAAHRNHVYTSQETGLRNTALHSPSCNG</sequence>
<reference evidence="1" key="1">
    <citation type="submission" date="2020-08" db="EMBL/GenBank/DDBJ databases">
        <title>Multicomponent nature underlies the extraordinary mechanical properties of spider dragline silk.</title>
        <authorList>
            <person name="Kono N."/>
            <person name="Nakamura H."/>
            <person name="Mori M."/>
            <person name="Yoshida Y."/>
            <person name="Ohtoshi R."/>
            <person name="Malay A.D."/>
            <person name="Moran D.A.P."/>
            <person name="Tomita M."/>
            <person name="Numata K."/>
            <person name="Arakawa K."/>
        </authorList>
    </citation>
    <scope>NUCLEOTIDE SEQUENCE</scope>
</reference>
<organism evidence="1 2">
    <name type="scientific">Trichonephila clavipes</name>
    <name type="common">Golden silk orbweaver</name>
    <name type="synonym">Nephila clavipes</name>
    <dbReference type="NCBI Taxonomy" id="2585209"/>
    <lineage>
        <taxon>Eukaryota</taxon>
        <taxon>Metazoa</taxon>
        <taxon>Ecdysozoa</taxon>
        <taxon>Arthropoda</taxon>
        <taxon>Chelicerata</taxon>
        <taxon>Arachnida</taxon>
        <taxon>Araneae</taxon>
        <taxon>Araneomorphae</taxon>
        <taxon>Entelegynae</taxon>
        <taxon>Araneoidea</taxon>
        <taxon>Nephilidae</taxon>
        <taxon>Trichonephila</taxon>
    </lineage>
</organism>